<comment type="caution">
    <text evidence="13">The sequence shown here is derived from an EMBL/GenBank/DDBJ whole genome shotgun (WGS) entry which is preliminary data.</text>
</comment>
<evidence type="ECO:0000256" key="1">
    <source>
        <dbReference type="ARBA" id="ARBA00001946"/>
    </source>
</evidence>
<sequence>MSLLAAGGLALLHIIQTVWTCLISLLYYPFVPNPRPLVASRLKLPSKLGLILADTHENPSEEEIRNVINNVVLTVKWCKEAGIPNLSVYDRYGTGSKYSKRIKTALNHEAFKVTESRSLSTRGRRAPSTTLTINYTSDMSSSQKLISNKHSSVKGVDIDQQDRPYSYHQLTLSLLSYESSKPCMASLARSFTSEKNTEISVSKIDKTIYDTLNLQAPDLTIVHSIIRSPLRAPGLELYGFPPWLLKLTEIYYDDRPSLLRAWRSRTSKQRIVAISEENFRRALDSYDSAEMRLGK</sequence>
<keyword evidence="8" id="KW-0256">Endoplasmic reticulum</keyword>
<proteinExistence type="inferred from homology"/>
<dbReference type="InterPro" id="IPR036424">
    <property type="entry name" value="UPP_synth-like_sf"/>
</dbReference>
<evidence type="ECO:0000256" key="7">
    <source>
        <dbReference type="ARBA" id="ARBA00022692"/>
    </source>
</evidence>
<keyword evidence="9" id="KW-0460">Magnesium</keyword>
<dbReference type="GO" id="GO:0005789">
    <property type="term" value="C:endoplasmic reticulum membrane"/>
    <property type="evidence" value="ECO:0007669"/>
    <property type="project" value="UniProtKB-SubCell"/>
</dbReference>
<comment type="cofactor">
    <cofactor evidence="1">
        <name>Mg(2+)</name>
        <dbReference type="ChEBI" id="CHEBI:18420"/>
    </cofactor>
</comment>
<evidence type="ECO:0000256" key="3">
    <source>
        <dbReference type="ARBA" id="ARBA00004922"/>
    </source>
</evidence>
<dbReference type="STRING" id="2282107.A0A286UR45"/>
<reference evidence="13 14" key="1">
    <citation type="journal article" date="2017" name="Mol. Ecol.">
        <title>Comparative and population genomic landscape of Phellinus noxius: A hypervariable fungus causing root rot in trees.</title>
        <authorList>
            <person name="Chung C.L."/>
            <person name="Lee T.J."/>
            <person name="Akiba M."/>
            <person name="Lee H.H."/>
            <person name="Kuo T.H."/>
            <person name="Liu D."/>
            <person name="Ke H.M."/>
            <person name="Yokoi T."/>
            <person name="Roa M.B."/>
            <person name="Lu M.J."/>
            <person name="Chang Y.Y."/>
            <person name="Ann P.J."/>
            <person name="Tsai J.N."/>
            <person name="Chen C.Y."/>
            <person name="Tzean S.S."/>
            <person name="Ota Y."/>
            <person name="Hattori T."/>
            <person name="Sahashi N."/>
            <person name="Liou R.F."/>
            <person name="Kikuchi T."/>
            <person name="Tsai I.J."/>
        </authorList>
    </citation>
    <scope>NUCLEOTIDE SEQUENCE [LARGE SCALE GENOMIC DNA]</scope>
    <source>
        <strain evidence="13 14">FFPRI411160</strain>
    </source>
</reference>
<dbReference type="FunCoup" id="A0A286UR45">
    <property type="interactions" value="234"/>
</dbReference>
<protein>
    <recommendedName>
        <fullName evidence="5">ditrans,polycis-polyprenyl diphosphate synthase [(2E,6E)-farnesyldiphosphate specific]</fullName>
        <ecNumber evidence="5">2.5.1.87</ecNumber>
    </recommendedName>
</protein>
<name>A0A286UR45_9AGAM</name>
<comment type="subcellular location">
    <subcellularLocation>
        <location evidence="2">Endoplasmic reticulum membrane</location>
    </subcellularLocation>
</comment>
<accession>A0A286UR45</accession>
<dbReference type="Proteomes" id="UP000217199">
    <property type="component" value="Unassembled WGS sequence"/>
</dbReference>
<dbReference type="PANTHER" id="PTHR21528">
    <property type="entry name" value="DEHYDRODOLICHYL DIPHOSPHATE SYNTHASE COMPLEX SUBUNIT NUS1"/>
    <property type="match status" value="1"/>
</dbReference>
<comment type="pathway">
    <text evidence="3">Protein modification; protein glycosylation.</text>
</comment>
<evidence type="ECO:0000256" key="4">
    <source>
        <dbReference type="ARBA" id="ARBA00005432"/>
    </source>
</evidence>
<evidence type="ECO:0000256" key="12">
    <source>
        <dbReference type="ARBA" id="ARBA00047353"/>
    </source>
</evidence>
<comment type="catalytic activity">
    <reaction evidence="12">
        <text>n isopentenyl diphosphate + (2E,6E)-farnesyl diphosphate = a di-trans,poly-cis-polyprenyl diphosphate + n diphosphate</text>
        <dbReference type="Rhea" id="RHEA:53008"/>
        <dbReference type="Rhea" id="RHEA-COMP:19494"/>
        <dbReference type="ChEBI" id="CHEBI:33019"/>
        <dbReference type="ChEBI" id="CHEBI:128769"/>
        <dbReference type="ChEBI" id="CHEBI:136960"/>
        <dbReference type="ChEBI" id="CHEBI:175763"/>
        <dbReference type="EC" id="2.5.1.87"/>
    </reaction>
</comment>
<keyword evidence="14" id="KW-1185">Reference proteome</keyword>
<dbReference type="EMBL" id="NBII01000002">
    <property type="protein sequence ID" value="PAV21945.1"/>
    <property type="molecule type" value="Genomic_DNA"/>
</dbReference>
<dbReference type="Gene3D" id="3.40.1180.10">
    <property type="entry name" value="Decaprenyl diphosphate synthase-like"/>
    <property type="match status" value="1"/>
</dbReference>
<keyword evidence="11" id="KW-0472">Membrane</keyword>
<evidence type="ECO:0000256" key="5">
    <source>
        <dbReference type="ARBA" id="ARBA00012596"/>
    </source>
</evidence>
<dbReference type="AlphaFoldDB" id="A0A286UR45"/>
<evidence type="ECO:0000313" key="14">
    <source>
        <dbReference type="Proteomes" id="UP000217199"/>
    </source>
</evidence>
<evidence type="ECO:0000256" key="9">
    <source>
        <dbReference type="ARBA" id="ARBA00022842"/>
    </source>
</evidence>
<dbReference type="InterPro" id="IPR038887">
    <property type="entry name" value="Nus1/NgBR"/>
</dbReference>
<evidence type="ECO:0000256" key="11">
    <source>
        <dbReference type="ARBA" id="ARBA00023136"/>
    </source>
</evidence>
<dbReference type="GO" id="GO:0045547">
    <property type="term" value="F:ditrans,polycis-polyprenyl diphosphate synthase [(2E,6E)-farnesyl diphosphate specific] activity"/>
    <property type="evidence" value="ECO:0007669"/>
    <property type="project" value="UniProtKB-EC"/>
</dbReference>
<keyword evidence="10" id="KW-1133">Transmembrane helix</keyword>
<dbReference type="InParanoid" id="A0A286UR45"/>
<keyword evidence="6" id="KW-0808">Transferase</keyword>
<dbReference type="OrthoDB" id="3057168at2759"/>
<organism evidence="13 14">
    <name type="scientific">Pyrrhoderma noxium</name>
    <dbReference type="NCBI Taxonomy" id="2282107"/>
    <lineage>
        <taxon>Eukaryota</taxon>
        <taxon>Fungi</taxon>
        <taxon>Dikarya</taxon>
        <taxon>Basidiomycota</taxon>
        <taxon>Agaricomycotina</taxon>
        <taxon>Agaricomycetes</taxon>
        <taxon>Hymenochaetales</taxon>
        <taxon>Hymenochaetaceae</taxon>
        <taxon>Pyrrhoderma</taxon>
    </lineage>
</organism>
<dbReference type="GO" id="GO:1904423">
    <property type="term" value="C:dehydrodolichyl diphosphate synthase complex"/>
    <property type="evidence" value="ECO:0007669"/>
    <property type="project" value="InterPro"/>
</dbReference>
<evidence type="ECO:0000256" key="10">
    <source>
        <dbReference type="ARBA" id="ARBA00022989"/>
    </source>
</evidence>
<dbReference type="SUPFAM" id="SSF64005">
    <property type="entry name" value="Undecaprenyl diphosphate synthase"/>
    <property type="match status" value="1"/>
</dbReference>
<comment type="similarity">
    <text evidence="4">Belongs to the UPP synthase family.</text>
</comment>
<dbReference type="PANTHER" id="PTHR21528:SF0">
    <property type="entry name" value="DEHYDRODOLICHYL DIPHOSPHATE SYNTHASE COMPLEX SUBUNIT NUS1"/>
    <property type="match status" value="1"/>
</dbReference>
<gene>
    <name evidence="13" type="ORF">PNOK_0190200</name>
</gene>
<evidence type="ECO:0000313" key="13">
    <source>
        <dbReference type="EMBL" id="PAV21945.1"/>
    </source>
</evidence>
<evidence type="ECO:0000256" key="8">
    <source>
        <dbReference type="ARBA" id="ARBA00022824"/>
    </source>
</evidence>
<keyword evidence="7" id="KW-0812">Transmembrane</keyword>
<dbReference type="EC" id="2.5.1.87" evidence="5"/>
<dbReference type="UniPathway" id="UPA00378"/>
<evidence type="ECO:0000256" key="6">
    <source>
        <dbReference type="ARBA" id="ARBA00022679"/>
    </source>
</evidence>
<evidence type="ECO:0000256" key="2">
    <source>
        <dbReference type="ARBA" id="ARBA00004586"/>
    </source>
</evidence>